<dbReference type="Gene3D" id="1.10.10.10">
    <property type="entry name" value="Winged helix-like DNA-binding domain superfamily/Winged helix DNA-binding domain"/>
    <property type="match status" value="2"/>
</dbReference>
<sequence length="250" mass="28007">MRKAGIGAIDKKRLMEARLKDHGEEIAAEQLKQLSTSLETFRVKLQEFAMKHKNEIRKDPEFRRQFQEMCASIGVDPLASSKGFWSDMLGIGDFYYELGVQIVEICMANNHKNGGIMPLEELFHRLVKSKGSTASQGLATDDVLRAIEKLKILGNGFSIIQLDRGRILIQSVPGELSLDQNQVIKAAQQNASITLLELKVKLGWQEDRSRKILNDMVAGGLAWIDTQTGASNSDILYWFPSLFNANINTL</sequence>
<reference evidence="5" key="1">
    <citation type="submission" date="2017-01" db="EMBL/GenBank/DDBJ databases">
        <title>Comparative genomics of anhydrobiosis in the tardigrade Hypsibius dujardini.</title>
        <authorList>
            <person name="Yoshida Y."/>
            <person name="Koutsovoulos G."/>
            <person name="Laetsch D."/>
            <person name="Stevens L."/>
            <person name="Kumar S."/>
            <person name="Horikawa D."/>
            <person name="Ishino K."/>
            <person name="Komine S."/>
            <person name="Tomita M."/>
            <person name="Blaxter M."/>
            <person name="Arakawa K."/>
        </authorList>
    </citation>
    <scope>NUCLEOTIDE SEQUENCE [LARGE SCALE GENOMIC DNA]</scope>
    <source>
        <strain evidence="5">Z151</strain>
    </source>
</reference>
<evidence type="ECO:0000256" key="2">
    <source>
        <dbReference type="ARBA" id="ARBA00017052"/>
    </source>
</evidence>
<evidence type="ECO:0000256" key="3">
    <source>
        <dbReference type="PIRNR" id="PIRNR017215"/>
    </source>
</evidence>
<dbReference type="OrthoDB" id="283883at2759"/>
<dbReference type="PANTHER" id="PTHR12806:SF0">
    <property type="entry name" value="VACUOLAR-SORTING PROTEIN SNF8"/>
    <property type="match status" value="1"/>
</dbReference>
<accession>A0A1W0X7Z5</accession>
<name>A0A1W0X7Z5_HYPEX</name>
<comment type="similarity">
    <text evidence="1 3">Belongs to the SNF8 family.</text>
</comment>
<dbReference type="InterPro" id="IPR036388">
    <property type="entry name" value="WH-like_DNA-bd_sf"/>
</dbReference>
<gene>
    <name evidence="4" type="ORF">BV898_02390</name>
</gene>
<keyword evidence="5" id="KW-1185">Reference proteome</keyword>
<dbReference type="PIRSF" id="PIRSF017215">
    <property type="entry name" value="ESCRT2_Vps22"/>
    <property type="match status" value="1"/>
</dbReference>
<dbReference type="SUPFAM" id="SSF46785">
    <property type="entry name" value="Winged helix' DNA-binding domain"/>
    <property type="match status" value="2"/>
</dbReference>
<protein>
    <recommendedName>
        <fullName evidence="2 3">Vacuolar-sorting protein SNF8</fullName>
    </recommendedName>
</protein>
<dbReference type="FunFam" id="1.10.10.10:FF:000085">
    <property type="entry name" value="Vacuolar-sorting protein SNF8"/>
    <property type="match status" value="1"/>
</dbReference>
<evidence type="ECO:0000256" key="1">
    <source>
        <dbReference type="ARBA" id="ARBA00009834"/>
    </source>
</evidence>
<dbReference type="InterPro" id="IPR036390">
    <property type="entry name" value="WH_DNA-bd_sf"/>
</dbReference>
<evidence type="ECO:0000313" key="4">
    <source>
        <dbReference type="EMBL" id="OQV23647.1"/>
    </source>
</evidence>
<dbReference type="InterPro" id="IPR040608">
    <property type="entry name" value="Snf8/Vps36"/>
</dbReference>
<keyword evidence="3" id="KW-0813">Transport</keyword>
<dbReference type="Gene3D" id="6.10.140.180">
    <property type="match status" value="1"/>
</dbReference>
<evidence type="ECO:0000313" key="5">
    <source>
        <dbReference type="Proteomes" id="UP000192578"/>
    </source>
</evidence>
<proteinExistence type="inferred from homology"/>
<dbReference type="InterPro" id="IPR016689">
    <property type="entry name" value="ESCRT-2_cplx_Snf8"/>
</dbReference>
<comment type="caution">
    <text evidence="4">The sequence shown here is derived from an EMBL/GenBank/DDBJ whole genome shotgun (WGS) entry which is preliminary data.</text>
</comment>
<dbReference type="Pfam" id="PF04157">
    <property type="entry name" value="EAP30"/>
    <property type="match status" value="1"/>
</dbReference>
<dbReference type="GO" id="GO:0000814">
    <property type="term" value="C:ESCRT II complex"/>
    <property type="evidence" value="ECO:0007669"/>
    <property type="project" value="UniProtKB-UniRule"/>
</dbReference>
<dbReference type="PANTHER" id="PTHR12806">
    <property type="entry name" value="EAP30 SUBUNIT OF ELL COMPLEX"/>
    <property type="match status" value="1"/>
</dbReference>
<dbReference type="GO" id="GO:0043328">
    <property type="term" value="P:protein transport to vacuole involved in ubiquitin-dependent protein catabolic process via the multivesicular body sorting pathway"/>
    <property type="evidence" value="ECO:0007669"/>
    <property type="project" value="TreeGrafter"/>
</dbReference>
<keyword evidence="3" id="KW-0653">Protein transport</keyword>
<comment type="subunit">
    <text evidence="3">Component of the endosomal sorting complex required for transport II (ESCRT-II).</text>
</comment>
<dbReference type="EMBL" id="MTYJ01000010">
    <property type="protein sequence ID" value="OQV23647.1"/>
    <property type="molecule type" value="Genomic_DNA"/>
</dbReference>
<dbReference type="AlphaFoldDB" id="A0A1W0X7Z5"/>
<comment type="function">
    <text evidence="3">Component of the endosomal sorting complex required for transport II (ESCRT-II), which is required for multivesicular body (MVB) formation and sorting of endosomal cargo proteins into MVBs.</text>
</comment>
<organism evidence="4 5">
    <name type="scientific">Hypsibius exemplaris</name>
    <name type="common">Freshwater tardigrade</name>
    <dbReference type="NCBI Taxonomy" id="2072580"/>
    <lineage>
        <taxon>Eukaryota</taxon>
        <taxon>Metazoa</taxon>
        <taxon>Ecdysozoa</taxon>
        <taxon>Tardigrada</taxon>
        <taxon>Eutardigrada</taxon>
        <taxon>Parachela</taxon>
        <taxon>Hypsibioidea</taxon>
        <taxon>Hypsibiidae</taxon>
        <taxon>Hypsibius</taxon>
    </lineage>
</organism>
<dbReference type="Proteomes" id="UP000192578">
    <property type="component" value="Unassembled WGS sequence"/>
</dbReference>